<evidence type="ECO:0000256" key="3">
    <source>
        <dbReference type="ARBA" id="ARBA00022840"/>
    </source>
</evidence>
<dbReference type="InterPro" id="IPR003439">
    <property type="entry name" value="ABC_transporter-like_ATP-bd"/>
</dbReference>
<reference evidence="5" key="1">
    <citation type="submission" date="2016-04" db="EMBL/GenBank/DDBJ databases">
        <title>Complete genome sequence of maize bushy stunt phytoplasma M3.</title>
        <authorList>
            <person name="Orlovskis Z."/>
            <person name="Canale M.C."/>
            <person name="Haryono M."/>
            <person name="Lopes J.R.S."/>
            <person name="Kuo C.-H."/>
            <person name="Hogenhout S.A."/>
        </authorList>
    </citation>
    <scope>NUCLEOTIDE SEQUENCE [LARGE SCALE GENOMIC DNA]</scope>
    <source>
        <strain evidence="5">M3</strain>
    </source>
</reference>
<protein>
    <submittedName>
        <fullName evidence="5">ABC-type transport system, ATP-binding protein</fullName>
    </submittedName>
</protein>
<dbReference type="EMBL" id="CP015149">
    <property type="protein sequence ID" value="AOF54579.1"/>
    <property type="molecule type" value="Genomic_DNA"/>
</dbReference>
<dbReference type="InterPro" id="IPR027417">
    <property type="entry name" value="P-loop_NTPase"/>
</dbReference>
<accession>A0ABN4RXV2</accession>
<feature type="domain" description="ABC transporter" evidence="4">
    <location>
        <begin position="1"/>
        <end position="87"/>
    </location>
</feature>
<dbReference type="InterPro" id="IPR017871">
    <property type="entry name" value="ABC_transporter-like_CS"/>
</dbReference>
<dbReference type="PROSITE" id="PS00211">
    <property type="entry name" value="ABC_TRANSPORTER_1"/>
    <property type="match status" value="1"/>
</dbReference>
<dbReference type="Pfam" id="PF00005">
    <property type="entry name" value="ABC_tran"/>
    <property type="match status" value="1"/>
</dbReference>
<proteinExistence type="predicted"/>
<dbReference type="InterPro" id="IPR050319">
    <property type="entry name" value="ABC_transp_ATP-bind"/>
</dbReference>
<dbReference type="GO" id="GO:0005524">
    <property type="term" value="F:ATP binding"/>
    <property type="evidence" value="ECO:0007669"/>
    <property type="project" value="UniProtKB-KW"/>
</dbReference>
<name>A0ABN4RXV2_9MOLU</name>
<keyword evidence="3 5" id="KW-0067">ATP-binding</keyword>
<organism evidence="5 6">
    <name type="scientific">Maize bushy stunt phytoplasma</name>
    <dbReference type="NCBI Taxonomy" id="202462"/>
    <lineage>
        <taxon>Bacteria</taxon>
        <taxon>Bacillati</taxon>
        <taxon>Mycoplasmatota</taxon>
        <taxon>Mollicutes</taxon>
        <taxon>Acholeplasmatales</taxon>
        <taxon>Acholeplasmataceae</taxon>
        <taxon>Candidatus Phytoplasma</taxon>
        <taxon>16SrI (Aster yellows group)</taxon>
    </lineage>
</organism>
<dbReference type="RefSeq" id="WP_069028014.1">
    <property type="nucleotide sequence ID" value="NZ_CP015149.1"/>
</dbReference>
<dbReference type="PANTHER" id="PTHR43776:SF8">
    <property type="entry name" value="ABC TRANSPORTER, ATP-BINDING PROTEIN"/>
    <property type="match status" value="1"/>
</dbReference>
<evidence type="ECO:0000256" key="1">
    <source>
        <dbReference type="ARBA" id="ARBA00022448"/>
    </source>
</evidence>
<keyword evidence="2" id="KW-0547">Nucleotide-binding</keyword>
<dbReference type="PANTHER" id="PTHR43776">
    <property type="entry name" value="TRANSPORT ATP-BINDING PROTEIN"/>
    <property type="match status" value="1"/>
</dbReference>
<dbReference type="Proteomes" id="UP000224287">
    <property type="component" value="Chromosome"/>
</dbReference>
<sequence>MIFQDPDQALNPRMIVRDLVEEGLICQGIKDKNQRKVQVLEMIKLVGLQESDLARYPHEFSGGQKQRIVIARVLIVKPTLIIGDGPVSDLDVSIQAQILNLLNELKEKLKLTIVFISHDLSIVKYFCDRCAVMYHGNVVEMANVKDIFVFPQHQYTKTLLKGANLS</sequence>
<keyword evidence="6" id="KW-1185">Reference proteome</keyword>
<dbReference type="Gene3D" id="3.40.50.300">
    <property type="entry name" value="P-loop containing nucleotide triphosphate hydrolases"/>
    <property type="match status" value="1"/>
</dbReference>
<evidence type="ECO:0000313" key="5">
    <source>
        <dbReference type="EMBL" id="AOF54579.1"/>
    </source>
</evidence>
<dbReference type="SUPFAM" id="SSF52540">
    <property type="entry name" value="P-loop containing nucleoside triphosphate hydrolases"/>
    <property type="match status" value="1"/>
</dbReference>
<keyword evidence="1" id="KW-0813">Transport</keyword>
<gene>
    <name evidence="5" type="ORF">MBSPM3_v1c0330</name>
</gene>
<evidence type="ECO:0000256" key="2">
    <source>
        <dbReference type="ARBA" id="ARBA00022741"/>
    </source>
</evidence>
<evidence type="ECO:0000259" key="4">
    <source>
        <dbReference type="Pfam" id="PF00005"/>
    </source>
</evidence>
<evidence type="ECO:0000313" key="6">
    <source>
        <dbReference type="Proteomes" id="UP000224287"/>
    </source>
</evidence>